<dbReference type="InterPro" id="IPR014922">
    <property type="entry name" value="YdhG-like"/>
</dbReference>
<keyword evidence="3" id="KW-1185">Reference proteome</keyword>
<gene>
    <name evidence="2" type="ORF">PYS65_20115</name>
</gene>
<dbReference type="RefSeq" id="WP_279335311.1">
    <property type="nucleotide sequence ID" value="NZ_CP121682.1"/>
</dbReference>
<dbReference type="EMBL" id="CP121682">
    <property type="protein sequence ID" value="WGD42258.1"/>
    <property type="molecule type" value="Genomic_DNA"/>
</dbReference>
<sequence length="124" mass="13952">MVRSTVQDVESYLAEAPEPRRAALAELRRLCRAELTGFTEVMAYGMPAYERDGTAEIAFASQKRYLSFYLLRGDVRTAFENRLAGQDMGKGCLRFRRPEDPATIDFDLVRDLLRATAAEPGPIC</sequence>
<evidence type="ECO:0000313" key="3">
    <source>
        <dbReference type="Proteomes" id="UP001216440"/>
    </source>
</evidence>
<dbReference type="Pfam" id="PF08818">
    <property type="entry name" value="DUF1801"/>
    <property type="match status" value="1"/>
</dbReference>
<dbReference type="Proteomes" id="UP001216440">
    <property type="component" value="Chromosome"/>
</dbReference>
<dbReference type="Gene3D" id="3.90.1150.200">
    <property type="match status" value="1"/>
</dbReference>
<dbReference type="SUPFAM" id="SSF159888">
    <property type="entry name" value="YdhG-like"/>
    <property type="match status" value="1"/>
</dbReference>
<organism evidence="2 3">
    <name type="scientific">Streptomyces cathayae</name>
    <dbReference type="NCBI Taxonomy" id="3031124"/>
    <lineage>
        <taxon>Bacteria</taxon>
        <taxon>Bacillati</taxon>
        <taxon>Actinomycetota</taxon>
        <taxon>Actinomycetes</taxon>
        <taxon>Kitasatosporales</taxon>
        <taxon>Streptomycetaceae</taxon>
        <taxon>Streptomyces</taxon>
    </lineage>
</organism>
<accession>A0ABY8K3M7</accession>
<proteinExistence type="predicted"/>
<feature type="domain" description="YdhG-like" evidence="1">
    <location>
        <begin position="20"/>
        <end position="115"/>
    </location>
</feature>
<protein>
    <submittedName>
        <fullName evidence="2">DUF1801 domain-containing protein</fullName>
    </submittedName>
</protein>
<reference evidence="2 3" key="1">
    <citation type="submission" date="2023-03" db="EMBL/GenBank/DDBJ databases">
        <authorList>
            <person name="Mo P."/>
        </authorList>
    </citation>
    <scope>NUCLEOTIDE SEQUENCE [LARGE SCALE GENOMIC DNA]</scope>
    <source>
        <strain evidence="2 3">HUAS 5</strain>
    </source>
</reference>
<name>A0ABY8K3M7_9ACTN</name>
<evidence type="ECO:0000313" key="2">
    <source>
        <dbReference type="EMBL" id="WGD42258.1"/>
    </source>
</evidence>
<evidence type="ECO:0000259" key="1">
    <source>
        <dbReference type="Pfam" id="PF08818"/>
    </source>
</evidence>